<keyword evidence="2" id="KW-1185">Reference proteome</keyword>
<name>A0A4Y9XXR7_9AGAM</name>
<dbReference type="SUPFAM" id="SSF52047">
    <property type="entry name" value="RNI-like"/>
    <property type="match status" value="1"/>
</dbReference>
<organism evidence="1 2">
    <name type="scientific">Dentipellis fragilis</name>
    <dbReference type="NCBI Taxonomy" id="205917"/>
    <lineage>
        <taxon>Eukaryota</taxon>
        <taxon>Fungi</taxon>
        <taxon>Dikarya</taxon>
        <taxon>Basidiomycota</taxon>
        <taxon>Agaricomycotina</taxon>
        <taxon>Agaricomycetes</taxon>
        <taxon>Russulales</taxon>
        <taxon>Hericiaceae</taxon>
        <taxon>Dentipellis</taxon>
    </lineage>
</organism>
<comment type="caution">
    <text evidence="1">The sequence shown here is derived from an EMBL/GenBank/DDBJ whole genome shotgun (WGS) entry which is preliminary data.</text>
</comment>
<dbReference type="Gene3D" id="3.80.10.10">
    <property type="entry name" value="Ribonuclease Inhibitor"/>
    <property type="match status" value="1"/>
</dbReference>
<dbReference type="EMBL" id="SEOQ01001024">
    <property type="protein sequence ID" value="TFY54458.1"/>
    <property type="molecule type" value="Genomic_DNA"/>
</dbReference>
<dbReference type="AlphaFoldDB" id="A0A4Y9XXR7"/>
<proteinExistence type="predicted"/>
<gene>
    <name evidence="1" type="ORF">EVG20_g9697</name>
</gene>
<dbReference type="Proteomes" id="UP000298327">
    <property type="component" value="Unassembled WGS sequence"/>
</dbReference>
<evidence type="ECO:0000313" key="1">
    <source>
        <dbReference type="EMBL" id="TFY54458.1"/>
    </source>
</evidence>
<protein>
    <recommendedName>
        <fullName evidence="3">F-box domain-containing protein</fullName>
    </recommendedName>
</protein>
<sequence length="314" mass="34627">MKFSLPIHSNLELLENFPLSLPLLRELVIQSGPRQNFVYTDTLPLGSASTPALRILELTGVWVPWTLPLYRGLVHLRVQLYPGPSISLSLQTFRDVLVGCPELESLHLYGVLFDADTKLSAVAATPPISLPRLQTLDFQAWKVSSTLCHYAALVMGTIASVPPTAMLSIECSTDTDVFRFASLGTASGILSFSNGRAIRTDPEMHYLLGRLPSVHSLSLRWSGCNDRNFLLLMLNGLNMQRLETLTTMGVPVSIFAGVLKRRGVGALKILRMGSLLSGDERERDAEEMARYREETERGTAFLKELVAEVDVASV</sequence>
<evidence type="ECO:0000313" key="2">
    <source>
        <dbReference type="Proteomes" id="UP000298327"/>
    </source>
</evidence>
<accession>A0A4Y9XXR7</accession>
<dbReference type="InterPro" id="IPR032675">
    <property type="entry name" value="LRR_dom_sf"/>
</dbReference>
<dbReference type="OrthoDB" id="8048523at2759"/>
<evidence type="ECO:0008006" key="3">
    <source>
        <dbReference type="Google" id="ProtNLM"/>
    </source>
</evidence>
<reference evidence="1 2" key="1">
    <citation type="submission" date="2019-02" db="EMBL/GenBank/DDBJ databases">
        <title>Genome sequencing of the rare red list fungi Dentipellis fragilis.</title>
        <authorList>
            <person name="Buettner E."/>
            <person name="Kellner H."/>
        </authorList>
    </citation>
    <scope>NUCLEOTIDE SEQUENCE [LARGE SCALE GENOMIC DNA]</scope>
    <source>
        <strain evidence="1 2">DSM 105465</strain>
    </source>
</reference>